<reference evidence="2" key="1">
    <citation type="submission" date="2023-10" db="EMBL/GenBank/DDBJ databases">
        <title>Screening of Alkalihalophilus pseudofirmusBZ-TG-HK211 and Its Alleviation of Salt Stress on Rapeseed Growth.</title>
        <authorList>
            <person name="Zhao B."/>
            <person name="Guo T."/>
        </authorList>
    </citation>
    <scope>NUCLEOTIDE SEQUENCE</scope>
    <source>
        <strain evidence="2">BZ-TG-HK211</strain>
    </source>
</reference>
<dbReference type="AlphaFoldDB" id="A0AAJ2NRY5"/>
<dbReference type="GO" id="GO:0004803">
    <property type="term" value="F:transposase activity"/>
    <property type="evidence" value="ECO:0007669"/>
    <property type="project" value="InterPro"/>
</dbReference>
<name>A0AAJ2NRY5_ALKPS</name>
<dbReference type="GO" id="GO:0006313">
    <property type="term" value="P:DNA transposition"/>
    <property type="evidence" value="ECO:0007669"/>
    <property type="project" value="InterPro"/>
</dbReference>
<evidence type="ECO:0000259" key="1">
    <source>
        <dbReference type="Pfam" id="PF01609"/>
    </source>
</evidence>
<gene>
    <name evidence="2" type="ORF">RYX45_19860</name>
</gene>
<proteinExistence type="predicted"/>
<feature type="non-terminal residue" evidence="2">
    <location>
        <position position="1"/>
    </location>
</feature>
<dbReference type="GO" id="GO:0003677">
    <property type="term" value="F:DNA binding"/>
    <property type="evidence" value="ECO:0007669"/>
    <property type="project" value="InterPro"/>
</dbReference>
<protein>
    <submittedName>
        <fullName evidence="2">Transposase</fullName>
    </submittedName>
</protein>
<dbReference type="InterPro" id="IPR002559">
    <property type="entry name" value="Transposase_11"/>
</dbReference>
<organism evidence="2 3">
    <name type="scientific">Alkalihalophilus pseudofirmus</name>
    <name type="common">Bacillus pseudofirmus</name>
    <dbReference type="NCBI Taxonomy" id="79885"/>
    <lineage>
        <taxon>Bacteria</taxon>
        <taxon>Bacillati</taxon>
        <taxon>Bacillota</taxon>
        <taxon>Bacilli</taxon>
        <taxon>Bacillales</taxon>
        <taxon>Bacillaceae</taxon>
        <taxon>Alkalihalophilus</taxon>
    </lineage>
</organism>
<comment type="caution">
    <text evidence="2">The sequence shown here is derived from an EMBL/GenBank/DDBJ whole genome shotgun (WGS) entry which is preliminary data.</text>
</comment>
<dbReference type="Proteomes" id="UP001285636">
    <property type="component" value="Unassembled WGS sequence"/>
</dbReference>
<evidence type="ECO:0000313" key="3">
    <source>
        <dbReference type="Proteomes" id="UP001285636"/>
    </source>
</evidence>
<dbReference type="Pfam" id="PF01609">
    <property type="entry name" value="DDE_Tnp_1"/>
    <property type="match status" value="1"/>
</dbReference>
<evidence type="ECO:0000313" key="2">
    <source>
        <dbReference type="EMBL" id="MDV2887441.1"/>
    </source>
</evidence>
<accession>A0AAJ2NRY5</accession>
<dbReference type="PANTHER" id="PTHR34614">
    <property type="match status" value="1"/>
</dbReference>
<dbReference type="EMBL" id="JAWJAY010000036">
    <property type="protein sequence ID" value="MDV2887441.1"/>
    <property type="molecule type" value="Genomic_DNA"/>
</dbReference>
<feature type="domain" description="Transposase IS4-like" evidence="1">
    <location>
        <begin position="30"/>
        <end position="147"/>
    </location>
</feature>
<dbReference type="PANTHER" id="PTHR34614:SF2">
    <property type="entry name" value="TRANSPOSASE IS4-LIKE DOMAIN-CONTAINING PROTEIN"/>
    <property type="match status" value="1"/>
</dbReference>
<sequence>FTAQGKRRIEKEYWAFVTTTISSYSEVLSQVKKGKNKEHDRLPQINLALLFGEQSGLPFYYRKLPGNVSDVKTVKQLVKEFNVMGYKKIKIVFDRGFYSKDNINALYKDHQKFIIGVKLSLKYVKDVLNDEKENLKMWSNFHQVQLTTQFHYAEFSENYFYQKVPYKIK</sequence>